<dbReference type="Proteomes" id="UP000254437">
    <property type="component" value="Unassembled WGS sequence"/>
</dbReference>
<name>A0A378TQG1_MORLA</name>
<organism evidence="1 2">
    <name type="scientific">Moraxella lacunata</name>
    <dbReference type="NCBI Taxonomy" id="477"/>
    <lineage>
        <taxon>Bacteria</taxon>
        <taxon>Pseudomonadati</taxon>
        <taxon>Pseudomonadota</taxon>
        <taxon>Gammaproteobacteria</taxon>
        <taxon>Moraxellales</taxon>
        <taxon>Moraxellaceae</taxon>
        <taxon>Moraxella</taxon>
    </lineage>
</organism>
<protein>
    <submittedName>
        <fullName evidence="1">Uncharacterized protein</fullName>
    </submittedName>
</protein>
<dbReference type="RefSeq" id="WP_115007052.1">
    <property type="nucleotide sequence ID" value="NZ_UGQU01000002.1"/>
</dbReference>
<dbReference type="EMBL" id="UGQU01000002">
    <property type="protein sequence ID" value="STZ63089.1"/>
    <property type="molecule type" value="Genomic_DNA"/>
</dbReference>
<proteinExistence type="predicted"/>
<accession>A0A378TQG1</accession>
<reference evidence="1 2" key="1">
    <citation type="submission" date="2018-06" db="EMBL/GenBank/DDBJ databases">
        <authorList>
            <consortium name="Pathogen Informatics"/>
            <person name="Doyle S."/>
        </authorList>
    </citation>
    <scope>NUCLEOTIDE SEQUENCE [LARGE SCALE GENOMIC DNA]</scope>
    <source>
        <strain evidence="1 2">NCTC10359</strain>
    </source>
</reference>
<dbReference type="AlphaFoldDB" id="A0A378TQG1"/>
<sequence>MLHHNDILTKTKTITQNTQLKERVSELFIIALTTGFHRGLTPISNFYAMWQIPEHDYQPLIYDKGYLHYELNEVPCHICGLTKTSDETDDFTDLEIGRTELNAWYEGYYDLLYIDNLIKNPNLASNKVDELLIQPYLPEYAKVLNNLLNFIENMEIGNSPSQIESLISKAKILPKSNKASRIWLLRILSQLGILPCKEFPKFQGMANGFYPYHQYCDWELKMYDKFGVRADPVFPFSLYRSGDGVNWEMAKTIFPQLTKME</sequence>
<evidence type="ECO:0000313" key="1">
    <source>
        <dbReference type="EMBL" id="STZ63089.1"/>
    </source>
</evidence>
<evidence type="ECO:0000313" key="2">
    <source>
        <dbReference type="Proteomes" id="UP000254437"/>
    </source>
</evidence>
<gene>
    <name evidence="1" type="ORF">NCTC10359_01502</name>
</gene>